<dbReference type="InterPro" id="IPR001806">
    <property type="entry name" value="Small_GTPase"/>
</dbReference>
<dbReference type="PROSITE" id="PS51419">
    <property type="entry name" value="RAB"/>
    <property type="match status" value="1"/>
</dbReference>
<name>A0AAD7FR27_9AGAR</name>
<evidence type="ECO:0000256" key="1">
    <source>
        <dbReference type="ARBA" id="ARBA00004342"/>
    </source>
</evidence>
<dbReference type="GO" id="GO:0005886">
    <property type="term" value="C:plasma membrane"/>
    <property type="evidence" value="ECO:0007669"/>
    <property type="project" value="UniProtKB-SubCell"/>
</dbReference>
<dbReference type="SUPFAM" id="SSF52540">
    <property type="entry name" value="P-loop containing nucleoside triphosphate hydrolases"/>
    <property type="match status" value="1"/>
</dbReference>
<dbReference type="InterPro" id="IPR020849">
    <property type="entry name" value="Small_GTPase_Ras-type"/>
</dbReference>
<keyword evidence="3" id="KW-0342">GTP-binding</keyword>
<dbReference type="Pfam" id="PF00071">
    <property type="entry name" value="Ras"/>
    <property type="match status" value="1"/>
</dbReference>
<dbReference type="GO" id="GO:0005525">
    <property type="term" value="F:GTP binding"/>
    <property type="evidence" value="ECO:0007669"/>
    <property type="project" value="UniProtKB-KW"/>
</dbReference>
<gene>
    <name evidence="4" type="ORF">FB45DRAFT_914529</name>
</gene>
<keyword evidence="2" id="KW-0547">Nucleotide-binding</keyword>
<reference evidence="4" key="1">
    <citation type="submission" date="2023-03" db="EMBL/GenBank/DDBJ databases">
        <title>Massive genome expansion in bonnet fungi (Mycena s.s.) driven by repeated elements and novel gene families across ecological guilds.</title>
        <authorList>
            <consortium name="Lawrence Berkeley National Laboratory"/>
            <person name="Harder C.B."/>
            <person name="Miyauchi S."/>
            <person name="Viragh M."/>
            <person name="Kuo A."/>
            <person name="Thoen E."/>
            <person name="Andreopoulos B."/>
            <person name="Lu D."/>
            <person name="Skrede I."/>
            <person name="Drula E."/>
            <person name="Henrissat B."/>
            <person name="Morin E."/>
            <person name="Kohler A."/>
            <person name="Barry K."/>
            <person name="LaButti K."/>
            <person name="Morin E."/>
            <person name="Salamov A."/>
            <person name="Lipzen A."/>
            <person name="Mereny Z."/>
            <person name="Hegedus B."/>
            <person name="Baldrian P."/>
            <person name="Stursova M."/>
            <person name="Weitz H."/>
            <person name="Taylor A."/>
            <person name="Grigoriev I.V."/>
            <person name="Nagy L.G."/>
            <person name="Martin F."/>
            <person name="Kauserud H."/>
        </authorList>
    </citation>
    <scope>NUCLEOTIDE SEQUENCE</scope>
    <source>
        <strain evidence="4">9284</strain>
    </source>
</reference>
<dbReference type="SMART" id="SM00174">
    <property type="entry name" value="RHO"/>
    <property type="match status" value="1"/>
</dbReference>
<evidence type="ECO:0000256" key="3">
    <source>
        <dbReference type="ARBA" id="ARBA00023134"/>
    </source>
</evidence>
<dbReference type="GO" id="GO:0003924">
    <property type="term" value="F:GTPase activity"/>
    <property type="evidence" value="ECO:0007669"/>
    <property type="project" value="InterPro"/>
</dbReference>
<dbReference type="AlphaFoldDB" id="A0AAD7FR27"/>
<dbReference type="NCBIfam" id="TIGR00231">
    <property type="entry name" value="small_GTP"/>
    <property type="match status" value="1"/>
</dbReference>
<dbReference type="SMART" id="SM00173">
    <property type="entry name" value="RAS"/>
    <property type="match status" value="1"/>
</dbReference>
<organism evidence="4 5">
    <name type="scientific">Roridomyces roridus</name>
    <dbReference type="NCBI Taxonomy" id="1738132"/>
    <lineage>
        <taxon>Eukaryota</taxon>
        <taxon>Fungi</taxon>
        <taxon>Dikarya</taxon>
        <taxon>Basidiomycota</taxon>
        <taxon>Agaricomycotina</taxon>
        <taxon>Agaricomycetes</taxon>
        <taxon>Agaricomycetidae</taxon>
        <taxon>Agaricales</taxon>
        <taxon>Marasmiineae</taxon>
        <taxon>Mycenaceae</taxon>
        <taxon>Roridomyces</taxon>
    </lineage>
</organism>
<dbReference type="SMART" id="SM00175">
    <property type="entry name" value="RAB"/>
    <property type="match status" value="1"/>
</dbReference>
<dbReference type="InterPro" id="IPR005225">
    <property type="entry name" value="Small_GTP-bd"/>
</dbReference>
<dbReference type="Gene3D" id="3.40.50.300">
    <property type="entry name" value="P-loop containing nucleotide triphosphate hydrolases"/>
    <property type="match status" value="1"/>
</dbReference>
<evidence type="ECO:0000313" key="4">
    <source>
        <dbReference type="EMBL" id="KAJ7633170.1"/>
    </source>
</evidence>
<dbReference type="GO" id="GO:0007165">
    <property type="term" value="P:signal transduction"/>
    <property type="evidence" value="ECO:0007669"/>
    <property type="project" value="InterPro"/>
</dbReference>
<dbReference type="PANTHER" id="PTHR24070">
    <property type="entry name" value="RAS, DI-RAS, AND RHEB FAMILY MEMBERS OF SMALL GTPASE SUPERFAMILY"/>
    <property type="match status" value="1"/>
</dbReference>
<evidence type="ECO:0000256" key="2">
    <source>
        <dbReference type="ARBA" id="ARBA00022741"/>
    </source>
</evidence>
<dbReference type="PROSITE" id="PS51421">
    <property type="entry name" value="RAS"/>
    <property type="match status" value="1"/>
</dbReference>
<sequence>MGQRESRLDFGHFGQTLVSLQERRRTLIYSKGMEDWTMAMLGDPGVGKTALANQFTMNVSVDCTETSVDDYRRLLLVDNRQCIIGVVTTANLDHWATLRETWLRQDQGFILVYSISDRATFDRINHWREMINGDPAAFILIGNKADQDYARKVTKSEGEALATELGCHFLETSAKTAQNVDRLFETMVRLLRDAAGSRVAAAEHHRARKRTKCCVL</sequence>
<dbReference type="Proteomes" id="UP001221142">
    <property type="component" value="Unassembled WGS sequence"/>
</dbReference>
<protein>
    <submittedName>
        <fullName evidence="4">Ras protein</fullName>
    </submittedName>
</protein>
<comment type="caution">
    <text evidence="4">The sequence shown here is derived from an EMBL/GenBank/DDBJ whole genome shotgun (WGS) entry which is preliminary data.</text>
</comment>
<keyword evidence="5" id="KW-1185">Reference proteome</keyword>
<dbReference type="InterPro" id="IPR027417">
    <property type="entry name" value="P-loop_NTPase"/>
</dbReference>
<evidence type="ECO:0000313" key="5">
    <source>
        <dbReference type="Proteomes" id="UP001221142"/>
    </source>
</evidence>
<dbReference type="EMBL" id="JARKIF010000008">
    <property type="protein sequence ID" value="KAJ7633170.1"/>
    <property type="molecule type" value="Genomic_DNA"/>
</dbReference>
<dbReference type="PRINTS" id="PR00449">
    <property type="entry name" value="RASTRNSFRMNG"/>
</dbReference>
<comment type="subcellular location">
    <subcellularLocation>
        <location evidence="1">Cell membrane</location>
        <topology evidence="1">Lipid-anchor</topology>
        <orientation evidence="1">Cytoplasmic side</orientation>
    </subcellularLocation>
</comment>
<accession>A0AAD7FR27</accession>
<proteinExistence type="predicted"/>